<keyword evidence="3" id="KW-1185">Reference proteome</keyword>
<proteinExistence type="predicted"/>
<feature type="region of interest" description="Disordered" evidence="1">
    <location>
        <begin position="60"/>
        <end position="82"/>
    </location>
</feature>
<protein>
    <submittedName>
        <fullName evidence="2">Uncharacterized protein</fullName>
    </submittedName>
</protein>
<accession>A0AA88PZF6</accession>
<dbReference type="AlphaFoldDB" id="A0AA88PZF6"/>
<evidence type="ECO:0000313" key="3">
    <source>
        <dbReference type="Proteomes" id="UP001187343"/>
    </source>
</evidence>
<reference evidence="2" key="1">
    <citation type="submission" date="2023-08" db="EMBL/GenBank/DDBJ databases">
        <title>Chromosome-level Genome Assembly of mud carp (Cirrhinus molitorella).</title>
        <authorList>
            <person name="Liu H."/>
        </authorList>
    </citation>
    <scope>NUCLEOTIDE SEQUENCE</scope>
    <source>
        <strain evidence="2">Prfri</strain>
        <tissue evidence="2">Muscle</tissue>
    </source>
</reference>
<gene>
    <name evidence="2" type="ORF">Q8A67_005691</name>
</gene>
<dbReference type="Proteomes" id="UP001187343">
    <property type="component" value="Unassembled WGS sequence"/>
</dbReference>
<evidence type="ECO:0000313" key="2">
    <source>
        <dbReference type="EMBL" id="KAK2906706.1"/>
    </source>
</evidence>
<dbReference type="EMBL" id="JAUYZG010000005">
    <property type="protein sequence ID" value="KAK2906706.1"/>
    <property type="molecule type" value="Genomic_DNA"/>
</dbReference>
<evidence type="ECO:0000256" key="1">
    <source>
        <dbReference type="SAM" id="MobiDB-lite"/>
    </source>
</evidence>
<comment type="caution">
    <text evidence="2">The sequence shown here is derived from an EMBL/GenBank/DDBJ whole genome shotgun (WGS) entry which is preliminary data.</text>
</comment>
<name>A0AA88PZF6_9TELE</name>
<sequence length="82" mass="9140">MRSPKTVSVMEGQHVTLVTNVVIKDGEQIINSEHSRFKRFNVTVTDSTVNRANESCGPIVGTPLLNRENMNEVEEQPRTSSV</sequence>
<organism evidence="2 3">
    <name type="scientific">Cirrhinus molitorella</name>
    <name type="common">mud carp</name>
    <dbReference type="NCBI Taxonomy" id="172907"/>
    <lineage>
        <taxon>Eukaryota</taxon>
        <taxon>Metazoa</taxon>
        <taxon>Chordata</taxon>
        <taxon>Craniata</taxon>
        <taxon>Vertebrata</taxon>
        <taxon>Euteleostomi</taxon>
        <taxon>Actinopterygii</taxon>
        <taxon>Neopterygii</taxon>
        <taxon>Teleostei</taxon>
        <taxon>Ostariophysi</taxon>
        <taxon>Cypriniformes</taxon>
        <taxon>Cyprinidae</taxon>
        <taxon>Labeoninae</taxon>
        <taxon>Labeonini</taxon>
        <taxon>Cirrhinus</taxon>
    </lineage>
</organism>